<accession>A0ABT5X7K7</accession>
<evidence type="ECO:0000313" key="2">
    <source>
        <dbReference type="Proteomes" id="UP001220010"/>
    </source>
</evidence>
<sequence length="116" mass="12316">MKVTFHPPVEAVASSISPSSPSIFSFEEVGAESSITLNLQVRVRRSERSFSMSRTNTGVEFVSVSENYSTEGEDYEIRCEAAAWAEGMGGLVESASSIGVLGEAGDASRVREMGSG</sequence>
<comment type="caution">
    <text evidence="1">The sequence shown here is derived from an EMBL/GenBank/DDBJ whole genome shotgun (WGS) entry which is preliminary data.</text>
</comment>
<gene>
    <name evidence="1" type="ORF">P0O15_05745</name>
</gene>
<protein>
    <submittedName>
        <fullName evidence="1">Uncharacterized protein</fullName>
    </submittedName>
</protein>
<reference evidence="1 2" key="1">
    <citation type="submission" date="2023-03" db="EMBL/GenBank/DDBJ databases">
        <title>WGS of Methanotrichaceae archaeon Mx.</title>
        <authorList>
            <person name="Sorokin D.Y."/>
            <person name="Merkel A.Y."/>
        </authorList>
    </citation>
    <scope>NUCLEOTIDE SEQUENCE [LARGE SCALE GENOMIC DNA]</scope>
    <source>
        <strain evidence="1 2">Mx</strain>
    </source>
</reference>
<proteinExistence type="predicted"/>
<dbReference type="EMBL" id="JARFPK010000016">
    <property type="protein sequence ID" value="MDF0590676.1"/>
    <property type="molecule type" value="Genomic_DNA"/>
</dbReference>
<evidence type="ECO:0000313" key="1">
    <source>
        <dbReference type="EMBL" id="MDF0590676.1"/>
    </source>
</evidence>
<dbReference type="Proteomes" id="UP001220010">
    <property type="component" value="Unassembled WGS sequence"/>
</dbReference>
<keyword evidence="2" id="KW-1185">Reference proteome</keyword>
<name>A0ABT5X7K7_9EURY</name>
<organism evidence="1 2">
    <name type="scientific">Candidatus Methanocrinis natronophilus</name>
    <dbReference type="NCBI Taxonomy" id="3033396"/>
    <lineage>
        <taxon>Archaea</taxon>
        <taxon>Methanobacteriati</taxon>
        <taxon>Methanobacteriota</taxon>
        <taxon>Stenosarchaea group</taxon>
        <taxon>Methanomicrobia</taxon>
        <taxon>Methanotrichales</taxon>
        <taxon>Methanotrichaceae</taxon>
        <taxon>Methanocrinis</taxon>
    </lineage>
</organism>
<dbReference type="RefSeq" id="WP_316966423.1">
    <property type="nucleotide sequence ID" value="NZ_JARFPK010000016.1"/>
</dbReference>